<evidence type="ECO:0000256" key="2">
    <source>
        <dbReference type="ARBA" id="ARBA00022801"/>
    </source>
</evidence>
<dbReference type="InterPro" id="IPR008979">
    <property type="entry name" value="Galactose-bd-like_sf"/>
</dbReference>
<dbReference type="SUPFAM" id="SSF51445">
    <property type="entry name" value="(Trans)glycosidases"/>
    <property type="match status" value="1"/>
</dbReference>
<protein>
    <submittedName>
        <fullName evidence="7">Glycosyl hydrolase</fullName>
    </submittedName>
</protein>
<dbReference type="InterPro" id="IPR026283">
    <property type="entry name" value="B-gal_1-like"/>
</dbReference>
<feature type="domain" description="Beta-galactosidase galactose-binding" evidence="6">
    <location>
        <begin position="491"/>
        <end position="550"/>
    </location>
</feature>
<evidence type="ECO:0000259" key="5">
    <source>
        <dbReference type="Pfam" id="PF21317"/>
    </source>
</evidence>
<dbReference type="InterPro" id="IPR001944">
    <property type="entry name" value="Glycoside_Hdrlase_35"/>
</dbReference>
<dbReference type="Pfam" id="PF01301">
    <property type="entry name" value="Glyco_hydro_35"/>
    <property type="match status" value="1"/>
</dbReference>
<dbReference type="InterPro" id="IPR017853">
    <property type="entry name" value="GH"/>
</dbReference>
<dbReference type="PANTHER" id="PTHR23421">
    <property type="entry name" value="BETA-GALACTOSIDASE RELATED"/>
    <property type="match status" value="1"/>
</dbReference>
<evidence type="ECO:0000256" key="1">
    <source>
        <dbReference type="ARBA" id="ARBA00009809"/>
    </source>
</evidence>
<dbReference type="Proteomes" id="UP000642571">
    <property type="component" value="Unassembled WGS sequence"/>
</dbReference>
<dbReference type="Pfam" id="PF21317">
    <property type="entry name" value="BetaGal_ABD_1"/>
    <property type="match status" value="1"/>
</dbReference>
<dbReference type="InterPro" id="IPR031330">
    <property type="entry name" value="Gly_Hdrlase_35_cat"/>
</dbReference>
<dbReference type="InterPro" id="IPR019801">
    <property type="entry name" value="Glyco_hydro_35_CS"/>
</dbReference>
<proteinExistence type="inferred from homology"/>
<dbReference type="PROSITE" id="PS01182">
    <property type="entry name" value="GLYCOSYL_HYDROL_F35"/>
    <property type="match status" value="1"/>
</dbReference>
<keyword evidence="8" id="KW-1185">Reference proteome</keyword>
<comment type="similarity">
    <text evidence="1">Belongs to the glycosyl hydrolase 35 family.</text>
</comment>
<name>A0ABQ1Q500_9BACI</name>
<evidence type="ECO:0000313" key="8">
    <source>
        <dbReference type="Proteomes" id="UP000642571"/>
    </source>
</evidence>
<feature type="domain" description="Beta-galactosidase 1-like first all-beta" evidence="5">
    <location>
        <begin position="364"/>
        <end position="472"/>
    </location>
</feature>
<dbReference type="RefSeq" id="WP_188653456.1">
    <property type="nucleotide sequence ID" value="NZ_BMIN01000008.1"/>
</dbReference>
<dbReference type="PIRSF" id="PIRSF006336">
    <property type="entry name" value="B-gal"/>
    <property type="match status" value="1"/>
</dbReference>
<dbReference type="InterPro" id="IPR048913">
    <property type="entry name" value="BetaGal_gal-bd"/>
</dbReference>
<dbReference type="PRINTS" id="PR00742">
    <property type="entry name" value="GLHYDRLASE35"/>
</dbReference>
<evidence type="ECO:0000259" key="6">
    <source>
        <dbReference type="Pfam" id="PF21467"/>
    </source>
</evidence>
<dbReference type="Gene3D" id="3.20.20.80">
    <property type="entry name" value="Glycosidases"/>
    <property type="match status" value="1"/>
</dbReference>
<accession>A0ABQ1Q500</accession>
<reference evidence="8" key="1">
    <citation type="journal article" date="2019" name="Int. J. Syst. Evol. Microbiol.">
        <title>The Global Catalogue of Microorganisms (GCM) 10K type strain sequencing project: providing services to taxonomists for standard genome sequencing and annotation.</title>
        <authorList>
            <consortium name="The Broad Institute Genomics Platform"/>
            <consortium name="The Broad Institute Genome Sequencing Center for Infectious Disease"/>
            <person name="Wu L."/>
            <person name="Ma J."/>
        </authorList>
    </citation>
    <scope>NUCLEOTIDE SEQUENCE [LARGE SCALE GENOMIC DNA]</scope>
    <source>
        <strain evidence="8">CGMCC 1.15353</strain>
    </source>
</reference>
<keyword evidence="2 7" id="KW-0378">Hydrolase</keyword>
<keyword evidence="3" id="KW-0326">Glycosidase</keyword>
<sequence length="574" mass="66808">MLTVKENQFYLNGEPYQILSGAIHYFRVVPEYWEDRLRKLKAMGLNTVETYIPWNVHEPHKGEFYFDGLADLEGFIQKAQELGLHVIARPAPYICAEWEFGGLPAWLLKEHDLELRCAEPKFLNHLKEYYEVLLPKLVPYLQSNGGPIIAVQIENEYGAYGNDQEYLQYNKQLLEEYGIDVLLFTSDGPDMIEHGSLPDVVTTLNFGSRPQQAFEMLEQFKPNSPKMCTEFWIGWFDYWGGKHHTREAKDANDVFQEMLDQNVSINFYMFHGGTNFGFMNGANHYEKYTPTITSYDYDALLTEWGEPTEKYWFAKASLEKKSGVVRETPDSMPKKAYGEVALNERVSLFDIKDKIAQPVSNKTPLSMEKLDQNYGYTLYSTLVNDQGTFELDHTPIKDRAFIYVNGVYQMTVSQNDEERIVNVHFPDEENRLEILVENMGRVNYGKHLKDRKGIIDNLWLNNQYWFDWEMHSFPLEDVDLPFRVQQDMRYPMFYKGCIEVDEVADTFVDLEGWTKGNVFVNGFNLGRYWQTEGPQQRLYVPGPLLREGSNEIMVLELEGNRTSTLSFVDTPYLG</sequence>
<feature type="domain" description="Glycoside hydrolase 35 catalytic" evidence="4">
    <location>
        <begin position="8"/>
        <end position="315"/>
    </location>
</feature>
<dbReference type="Pfam" id="PF21467">
    <property type="entry name" value="BetaGal_gal-bd"/>
    <property type="match status" value="1"/>
</dbReference>
<dbReference type="SUPFAM" id="SSF49785">
    <property type="entry name" value="Galactose-binding domain-like"/>
    <property type="match status" value="1"/>
</dbReference>
<organism evidence="7 8">
    <name type="scientific">Pontibacillus salipaludis</name>
    <dbReference type="NCBI Taxonomy" id="1697394"/>
    <lineage>
        <taxon>Bacteria</taxon>
        <taxon>Bacillati</taxon>
        <taxon>Bacillota</taxon>
        <taxon>Bacilli</taxon>
        <taxon>Bacillales</taxon>
        <taxon>Bacillaceae</taxon>
        <taxon>Pontibacillus</taxon>
    </lineage>
</organism>
<evidence type="ECO:0000259" key="4">
    <source>
        <dbReference type="Pfam" id="PF01301"/>
    </source>
</evidence>
<gene>
    <name evidence="7" type="ORF">GCM10011389_20680</name>
</gene>
<comment type="caution">
    <text evidence="7">The sequence shown here is derived from an EMBL/GenBank/DDBJ whole genome shotgun (WGS) entry which is preliminary data.</text>
</comment>
<evidence type="ECO:0000256" key="3">
    <source>
        <dbReference type="ARBA" id="ARBA00023295"/>
    </source>
</evidence>
<dbReference type="Gene3D" id="2.60.120.260">
    <property type="entry name" value="Galactose-binding domain-like"/>
    <property type="match status" value="2"/>
</dbReference>
<dbReference type="GO" id="GO:0016787">
    <property type="term" value="F:hydrolase activity"/>
    <property type="evidence" value="ECO:0007669"/>
    <property type="project" value="UniProtKB-KW"/>
</dbReference>
<dbReference type="InterPro" id="IPR048912">
    <property type="entry name" value="BetaGal1-like_ABD1"/>
</dbReference>
<dbReference type="EMBL" id="BMIN01000008">
    <property type="protein sequence ID" value="GGD12967.1"/>
    <property type="molecule type" value="Genomic_DNA"/>
</dbReference>
<evidence type="ECO:0000313" key="7">
    <source>
        <dbReference type="EMBL" id="GGD12967.1"/>
    </source>
</evidence>